<dbReference type="InterPro" id="IPR013154">
    <property type="entry name" value="ADH-like_N"/>
</dbReference>
<dbReference type="GO" id="GO:0016491">
    <property type="term" value="F:oxidoreductase activity"/>
    <property type="evidence" value="ECO:0007669"/>
    <property type="project" value="UniProtKB-KW"/>
</dbReference>
<evidence type="ECO:0000313" key="8">
    <source>
        <dbReference type="Proteomes" id="UP000199476"/>
    </source>
</evidence>
<dbReference type="PANTHER" id="PTHR43401:SF2">
    <property type="entry name" value="L-THREONINE 3-DEHYDROGENASE"/>
    <property type="match status" value="1"/>
</dbReference>
<dbReference type="EMBL" id="FNGO01000016">
    <property type="protein sequence ID" value="SDM09290.1"/>
    <property type="molecule type" value="Genomic_DNA"/>
</dbReference>
<organism evidence="7 8">
    <name type="scientific">Halarsenatibacter silvermanii</name>
    <dbReference type="NCBI Taxonomy" id="321763"/>
    <lineage>
        <taxon>Bacteria</taxon>
        <taxon>Bacillati</taxon>
        <taxon>Bacillota</taxon>
        <taxon>Clostridia</taxon>
        <taxon>Halanaerobiales</taxon>
        <taxon>Halarsenatibacteraceae</taxon>
        <taxon>Halarsenatibacter</taxon>
    </lineage>
</organism>
<evidence type="ECO:0000259" key="6">
    <source>
        <dbReference type="SMART" id="SM00829"/>
    </source>
</evidence>
<name>A0A1G9QEH1_9FIRM</name>
<dbReference type="OrthoDB" id="9769198at2"/>
<dbReference type="SUPFAM" id="SSF51735">
    <property type="entry name" value="NAD(P)-binding Rossmann-fold domains"/>
    <property type="match status" value="1"/>
</dbReference>
<dbReference type="SUPFAM" id="SSF50129">
    <property type="entry name" value="GroES-like"/>
    <property type="match status" value="1"/>
</dbReference>
<dbReference type="SMART" id="SM00829">
    <property type="entry name" value="PKS_ER"/>
    <property type="match status" value="1"/>
</dbReference>
<dbReference type="GO" id="GO:0008270">
    <property type="term" value="F:zinc ion binding"/>
    <property type="evidence" value="ECO:0007669"/>
    <property type="project" value="InterPro"/>
</dbReference>
<protein>
    <submittedName>
        <fullName evidence="7">L-threonine 3-dehydrogenase</fullName>
    </submittedName>
</protein>
<evidence type="ECO:0000256" key="2">
    <source>
        <dbReference type="ARBA" id="ARBA00022833"/>
    </source>
</evidence>
<dbReference type="PANTHER" id="PTHR43401">
    <property type="entry name" value="L-THREONINE 3-DEHYDROGENASE"/>
    <property type="match status" value="1"/>
</dbReference>
<comment type="similarity">
    <text evidence="4">Belongs to the zinc-containing alcohol dehydrogenase family.</text>
</comment>
<keyword evidence="2 4" id="KW-0862">Zinc</keyword>
<gene>
    <name evidence="7" type="ORF">SAMN04488692_11651</name>
</gene>
<dbReference type="InterPro" id="IPR020843">
    <property type="entry name" value="ER"/>
</dbReference>
<evidence type="ECO:0000256" key="1">
    <source>
        <dbReference type="ARBA" id="ARBA00022723"/>
    </source>
</evidence>
<dbReference type="PROSITE" id="PS00059">
    <property type="entry name" value="ADH_ZINC"/>
    <property type="match status" value="1"/>
</dbReference>
<accession>A0A1G9QEH1</accession>
<sequence>MKDTMKAVVKTETAPGASLEEVPVPSPSPTQALIEVERTSICGSDYHIYAWNKWAQEKDIELPHIMGHELAGRVIETGELVTRISEGDFVSAETHINCGECYQCRTGQRHICQDMEILGVHTDGVFSEYTAIEADMLEINPPGLSPELASLQEPLGNAIDTINAGEPAGNNVLITGAGPVGLMGILVARALGAATITVTEPHDYRRNLAGELGASWAIEPENLEEHLNQNLRAEGFDLAAEMSGNKDALRQGLEYLTPGGKMAILGAFDGEVSLDINQQVFKNLRVEGITGREMYRTWYTARRLLREQIIDLKQLVTHKFPLEEFERGMELMESGDCGKIVLLT</sequence>
<proteinExistence type="inferred from homology"/>
<dbReference type="STRING" id="321763.SAMN04488692_11651"/>
<keyword evidence="3" id="KW-0560">Oxidoreductase</keyword>
<dbReference type="InterPro" id="IPR002328">
    <property type="entry name" value="ADH_Zn_CS"/>
</dbReference>
<dbReference type="InterPro" id="IPR013149">
    <property type="entry name" value="ADH-like_C"/>
</dbReference>
<dbReference type="RefSeq" id="WP_089760884.1">
    <property type="nucleotide sequence ID" value="NZ_FNGO01000016.1"/>
</dbReference>
<dbReference type="Gene3D" id="3.90.180.10">
    <property type="entry name" value="Medium-chain alcohol dehydrogenases, catalytic domain"/>
    <property type="match status" value="1"/>
</dbReference>
<dbReference type="Gene3D" id="3.40.50.720">
    <property type="entry name" value="NAD(P)-binding Rossmann-like Domain"/>
    <property type="match status" value="1"/>
</dbReference>
<reference evidence="7 8" key="1">
    <citation type="submission" date="2016-10" db="EMBL/GenBank/DDBJ databases">
        <authorList>
            <person name="de Groot N.N."/>
        </authorList>
    </citation>
    <scope>NUCLEOTIDE SEQUENCE [LARGE SCALE GENOMIC DNA]</scope>
    <source>
        <strain evidence="7 8">SLAS-1</strain>
    </source>
</reference>
<feature type="region of interest" description="Disordered" evidence="5">
    <location>
        <begin position="1"/>
        <end position="28"/>
    </location>
</feature>
<feature type="domain" description="Enoyl reductase (ER)" evidence="6">
    <location>
        <begin position="16"/>
        <end position="342"/>
    </location>
</feature>
<dbReference type="Pfam" id="PF08240">
    <property type="entry name" value="ADH_N"/>
    <property type="match status" value="1"/>
</dbReference>
<dbReference type="NCBIfam" id="NF003808">
    <property type="entry name" value="PRK05396.1"/>
    <property type="match status" value="1"/>
</dbReference>
<dbReference type="InterPro" id="IPR050129">
    <property type="entry name" value="Zn_alcohol_dh"/>
</dbReference>
<comment type="cofactor">
    <cofactor evidence="4">
        <name>Zn(2+)</name>
        <dbReference type="ChEBI" id="CHEBI:29105"/>
    </cofactor>
</comment>
<dbReference type="InterPro" id="IPR011032">
    <property type="entry name" value="GroES-like_sf"/>
</dbReference>
<evidence type="ECO:0000256" key="5">
    <source>
        <dbReference type="SAM" id="MobiDB-lite"/>
    </source>
</evidence>
<dbReference type="AlphaFoldDB" id="A0A1G9QEH1"/>
<dbReference type="Pfam" id="PF00107">
    <property type="entry name" value="ADH_zinc_N"/>
    <property type="match status" value="1"/>
</dbReference>
<keyword evidence="8" id="KW-1185">Reference proteome</keyword>
<evidence type="ECO:0000313" key="7">
    <source>
        <dbReference type="EMBL" id="SDM09290.1"/>
    </source>
</evidence>
<evidence type="ECO:0000256" key="4">
    <source>
        <dbReference type="RuleBase" id="RU361277"/>
    </source>
</evidence>
<dbReference type="Proteomes" id="UP000199476">
    <property type="component" value="Unassembled WGS sequence"/>
</dbReference>
<evidence type="ECO:0000256" key="3">
    <source>
        <dbReference type="ARBA" id="ARBA00023002"/>
    </source>
</evidence>
<keyword evidence="1 4" id="KW-0479">Metal-binding</keyword>
<dbReference type="InterPro" id="IPR036291">
    <property type="entry name" value="NAD(P)-bd_dom_sf"/>
</dbReference>